<keyword evidence="7" id="KW-0676">Redox-active center</keyword>
<keyword evidence="2" id="KW-0963">Cytoplasm</keyword>
<dbReference type="InterPro" id="IPR024706">
    <property type="entry name" value="Peroxiredoxin_AhpC-typ"/>
</dbReference>
<evidence type="ECO:0000256" key="5">
    <source>
        <dbReference type="ARBA" id="ARBA00023002"/>
    </source>
</evidence>
<evidence type="ECO:0000313" key="9">
    <source>
        <dbReference type="EMBL" id="VAW32683.1"/>
    </source>
</evidence>
<dbReference type="PIRSF" id="PIRSF000239">
    <property type="entry name" value="AHPC"/>
    <property type="match status" value="1"/>
</dbReference>
<dbReference type="InterPro" id="IPR050217">
    <property type="entry name" value="Peroxiredoxin"/>
</dbReference>
<dbReference type="SUPFAM" id="SSF52833">
    <property type="entry name" value="Thioredoxin-like"/>
    <property type="match status" value="1"/>
</dbReference>
<evidence type="ECO:0000256" key="6">
    <source>
        <dbReference type="ARBA" id="ARBA00023157"/>
    </source>
</evidence>
<keyword evidence="5 9" id="KW-0560">Oxidoreductase</keyword>
<dbReference type="GO" id="GO:0042744">
    <property type="term" value="P:hydrogen peroxide catabolic process"/>
    <property type="evidence" value="ECO:0007669"/>
    <property type="project" value="TreeGrafter"/>
</dbReference>
<dbReference type="AlphaFoldDB" id="A0A3B0UWY5"/>
<dbReference type="InterPro" id="IPR000866">
    <property type="entry name" value="AhpC/TSA"/>
</dbReference>
<dbReference type="Gene3D" id="3.40.30.10">
    <property type="entry name" value="Glutaredoxin"/>
    <property type="match status" value="1"/>
</dbReference>
<dbReference type="EC" id="1.11.1.15" evidence="9"/>
<keyword evidence="4" id="KW-0049">Antioxidant</keyword>
<evidence type="ECO:0000256" key="1">
    <source>
        <dbReference type="ARBA" id="ARBA00004496"/>
    </source>
</evidence>
<dbReference type="GO" id="GO:0045454">
    <property type="term" value="P:cell redox homeostasis"/>
    <property type="evidence" value="ECO:0007669"/>
    <property type="project" value="TreeGrafter"/>
</dbReference>
<sequence length="221" mass="24755">MKKDEHNCEDCEFYDDIEEAYFDHSSQVRVGEVIPDYEFEVFQNGEVKTMKFSDLLGKWGVFVFYPADFTFVCPTELEELAKLYPKFKEQGAEIVSFSTDTVFVHKAWKDTSEGIRAIEYPMGADPSGKISSAFGTLIEGGESEFTPDEGLSLRGTFIVDPNGILRGMEISDNSVGRSASETFRKLQAMQYVEQNDGKVCPASWEPGDDDIEPGMDLVGKI</sequence>
<dbReference type="InterPro" id="IPR019479">
    <property type="entry name" value="Peroxiredoxin_C"/>
</dbReference>
<comment type="subcellular location">
    <subcellularLocation>
        <location evidence="1">Cytoplasm</location>
    </subcellularLocation>
</comment>
<dbReference type="FunFam" id="3.40.30.10:FF:000002">
    <property type="entry name" value="Alkyl hydroperoxide reductase C"/>
    <property type="match status" value="1"/>
</dbReference>
<feature type="domain" description="Thioredoxin" evidence="8">
    <location>
        <begin position="28"/>
        <end position="191"/>
    </location>
</feature>
<name>A0A3B0UWY5_9ZZZZ</name>
<proteinExistence type="predicted"/>
<dbReference type="InterPro" id="IPR013766">
    <property type="entry name" value="Thioredoxin_domain"/>
</dbReference>
<dbReference type="EMBL" id="UOEV01000062">
    <property type="protein sequence ID" value="VAW32683.1"/>
    <property type="molecule type" value="Genomic_DNA"/>
</dbReference>
<dbReference type="GO" id="GO:0006979">
    <property type="term" value="P:response to oxidative stress"/>
    <property type="evidence" value="ECO:0007669"/>
    <property type="project" value="TreeGrafter"/>
</dbReference>
<gene>
    <name evidence="9" type="ORF">MNBD_CPR01-541</name>
</gene>
<evidence type="ECO:0000259" key="8">
    <source>
        <dbReference type="PROSITE" id="PS51352"/>
    </source>
</evidence>
<dbReference type="GO" id="GO:0008379">
    <property type="term" value="F:thioredoxin peroxidase activity"/>
    <property type="evidence" value="ECO:0007669"/>
    <property type="project" value="TreeGrafter"/>
</dbReference>
<dbReference type="InterPro" id="IPR036249">
    <property type="entry name" value="Thioredoxin-like_sf"/>
</dbReference>
<dbReference type="CDD" id="cd03015">
    <property type="entry name" value="PRX_Typ2cys"/>
    <property type="match status" value="1"/>
</dbReference>
<accession>A0A3B0UWY5</accession>
<protein>
    <submittedName>
        <fullName evidence="9">Alkyl hydroperoxide reductase protein C</fullName>
        <ecNumber evidence="9">1.11.1.15</ecNumber>
    </submittedName>
</protein>
<dbReference type="GO" id="GO:0005829">
    <property type="term" value="C:cytosol"/>
    <property type="evidence" value="ECO:0007669"/>
    <property type="project" value="TreeGrafter"/>
</dbReference>
<keyword evidence="6" id="KW-1015">Disulfide bond</keyword>
<evidence type="ECO:0000256" key="4">
    <source>
        <dbReference type="ARBA" id="ARBA00022862"/>
    </source>
</evidence>
<organism evidence="9">
    <name type="scientific">hydrothermal vent metagenome</name>
    <dbReference type="NCBI Taxonomy" id="652676"/>
    <lineage>
        <taxon>unclassified sequences</taxon>
        <taxon>metagenomes</taxon>
        <taxon>ecological metagenomes</taxon>
    </lineage>
</organism>
<evidence type="ECO:0000256" key="7">
    <source>
        <dbReference type="ARBA" id="ARBA00023284"/>
    </source>
</evidence>
<dbReference type="Pfam" id="PF00578">
    <property type="entry name" value="AhpC-TSA"/>
    <property type="match status" value="1"/>
</dbReference>
<dbReference type="PROSITE" id="PS51352">
    <property type="entry name" value="THIOREDOXIN_2"/>
    <property type="match status" value="1"/>
</dbReference>
<dbReference type="PANTHER" id="PTHR10681:SF121">
    <property type="entry name" value="ALKYL HYDROPEROXIDE REDUCTASE C"/>
    <property type="match status" value="1"/>
</dbReference>
<evidence type="ECO:0000256" key="2">
    <source>
        <dbReference type="ARBA" id="ARBA00022490"/>
    </source>
</evidence>
<evidence type="ECO:0000256" key="3">
    <source>
        <dbReference type="ARBA" id="ARBA00022559"/>
    </source>
</evidence>
<dbReference type="Pfam" id="PF10417">
    <property type="entry name" value="1-cysPrx_C"/>
    <property type="match status" value="1"/>
</dbReference>
<reference evidence="9" key="1">
    <citation type="submission" date="2018-06" db="EMBL/GenBank/DDBJ databases">
        <authorList>
            <person name="Zhirakovskaya E."/>
        </authorList>
    </citation>
    <scope>NUCLEOTIDE SEQUENCE</scope>
</reference>
<dbReference type="PANTHER" id="PTHR10681">
    <property type="entry name" value="THIOREDOXIN PEROXIDASE"/>
    <property type="match status" value="1"/>
</dbReference>
<dbReference type="GO" id="GO:0033554">
    <property type="term" value="P:cellular response to stress"/>
    <property type="evidence" value="ECO:0007669"/>
    <property type="project" value="TreeGrafter"/>
</dbReference>
<keyword evidence="3 9" id="KW-0575">Peroxidase</keyword>